<evidence type="ECO:0000259" key="7">
    <source>
        <dbReference type="Pfam" id="PF00082"/>
    </source>
</evidence>
<dbReference type="InterPro" id="IPR015500">
    <property type="entry name" value="Peptidase_S8_subtilisin-rel"/>
</dbReference>
<dbReference type="SUPFAM" id="SSF52743">
    <property type="entry name" value="Subtilisin-like"/>
    <property type="match status" value="1"/>
</dbReference>
<keyword evidence="2 5" id="KW-0645">Protease</keyword>
<dbReference type="PANTHER" id="PTHR43399">
    <property type="entry name" value="SUBTILISIN-RELATED"/>
    <property type="match status" value="1"/>
</dbReference>
<evidence type="ECO:0000256" key="1">
    <source>
        <dbReference type="ARBA" id="ARBA00011073"/>
    </source>
</evidence>
<dbReference type="PROSITE" id="PS51892">
    <property type="entry name" value="SUBTILASE"/>
    <property type="match status" value="1"/>
</dbReference>
<evidence type="ECO:0000256" key="4">
    <source>
        <dbReference type="ARBA" id="ARBA00022825"/>
    </source>
</evidence>
<feature type="domain" description="Peptidase S8/S53" evidence="7">
    <location>
        <begin position="211"/>
        <end position="508"/>
    </location>
</feature>
<dbReference type="InterPro" id="IPR022398">
    <property type="entry name" value="Peptidase_S8_His-AS"/>
</dbReference>
<reference evidence="9" key="1">
    <citation type="submission" date="2009-09" db="EMBL/GenBank/DDBJ databases">
        <authorList>
            <person name="Weinstock G."/>
            <person name="Sodergren E."/>
            <person name="Clifton S."/>
            <person name="Fulton L."/>
            <person name="Fulton B."/>
            <person name="Courtney L."/>
            <person name="Fronick C."/>
            <person name="Harrison M."/>
            <person name="Strong C."/>
            <person name="Farmer C."/>
            <person name="Delahaunty K."/>
            <person name="Markovic C."/>
            <person name="Hall O."/>
            <person name="Minx P."/>
            <person name="Tomlinson C."/>
            <person name="Mitreva M."/>
            <person name="Nelson J."/>
            <person name="Hou S."/>
            <person name="Wollam A."/>
            <person name="Pepin K.H."/>
            <person name="Johnson M."/>
            <person name="Bhonagiri V."/>
            <person name="Nash W.E."/>
            <person name="Warren W."/>
            <person name="Chinwalla A."/>
            <person name="Mardis E.R."/>
            <person name="Wilson R.K."/>
        </authorList>
    </citation>
    <scope>NUCLEOTIDE SEQUENCE [LARGE SCALE GENOMIC DNA]</scope>
    <source>
        <strain evidence="9">ATCC 51259</strain>
    </source>
</reference>
<dbReference type="AlphaFoldDB" id="C9LDT8"/>
<sequence>MKHLILYTLLLFGAAGFSSCSDDWSLTDGQNTRSQTSVDGVTAIAGRVNIKVAPEATQSIKFEQPGVVSLQSVPSPMLKTLRSVGTYKVERLFAPCGQYEGRTKAAGLDRWYTVYFDEKQDLQEAIKRFERVDQIQKVEKVIPVALPKTQQLSTPSAPRLKEAAVAAPFNDPRLQEQWHYHNDGTLSNKSKAGADCNIWPVWKKYTTGKPNVIVAIIDGGIEVNHEDLKASMHINQIEMDGTPGVDDDGNGFVDDIYGYNFVEAQDAVGGKIEPDEGGHGTHVAGTVAARNNNGVGVGGIAGGDGTANSGVRLLSCQIFRKRGEEGDAAKAIKYAADNGAVIAQCSWGYNSSEGVTQLPASLKEAMDYFIQYAGCDNQGNQKADSPMKGGVMIFAAGNEDKEFEAFPASYPKVISVSSMAWDFSKASYSNYADWVSIMAPGGDQDVFGLKGGVLSTVPKRNDSSGYGFMQGTSMACPHVSGIAALVVSYFGQQGFTNDQLKARLMSAFRPYNIDELNPSYKGKLGRGFIDAEAAFAEDKGIAPAQVSGMSVTPDYVTLDLKWSVASDGDDRTATFYNVYISDKALNAAALASLQPIRINGTGYPLGSFIKHRFESLRDNTTYYMAIVAVDRWGHTAPPAFVEGTTKLNHAPVINGFPQGQQVVSGDAKSSFSFSVNDPDGHKWEYQLTGDTKGVVAKRADNQINITIWPILSAGEYQFTFTATDDLGAATSQVLKFKVGNQTPTQLATAFENLIIGLDEGTKTISLPEHYQYASGERLHFSVVSGNEKVVKGMVDTEGRLELRAEGKGTTKVQVRATDSRKSVVESSFQVRVVDHIAAPVYMVYPIPVKRDLNALLNPKLTSATFIISTPTGEEVLRRTVSANALHVASVDLSKLAPATYRLTILTAQGKHQQLFIKR</sequence>
<protein>
    <submittedName>
        <fullName evidence="9">Peptidase, S8/S53 family</fullName>
        <ecNumber evidence="9">3.4.21.-</ecNumber>
    </submittedName>
</protein>
<feature type="chain" id="PRO_5002998262" evidence="6">
    <location>
        <begin position="21"/>
        <end position="918"/>
    </location>
</feature>
<evidence type="ECO:0000256" key="3">
    <source>
        <dbReference type="ARBA" id="ARBA00022801"/>
    </source>
</evidence>
<dbReference type="PRINTS" id="PR00723">
    <property type="entry name" value="SUBTILISIN"/>
</dbReference>
<evidence type="ECO:0000313" key="10">
    <source>
        <dbReference type="Proteomes" id="UP000003460"/>
    </source>
</evidence>
<evidence type="ECO:0000259" key="8">
    <source>
        <dbReference type="Pfam" id="PF16361"/>
    </source>
</evidence>
<dbReference type="eggNOG" id="COG1404">
    <property type="taxonomic scope" value="Bacteria"/>
</dbReference>
<dbReference type="GO" id="GO:0006508">
    <property type="term" value="P:proteolysis"/>
    <property type="evidence" value="ECO:0007669"/>
    <property type="project" value="UniProtKB-KW"/>
</dbReference>
<dbReference type="PROSITE" id="PS51257">
    <property type="entry name" value="PROKAR_LIPOPROTEIN"/>
    <property type="match status" value="1"/>
</dbReference>
<dbReference type="Proteomes" id="UP000003460">
    <property type="component" value="Unassembled WGS sequence"/>
</dbReference>
<evidence type="ECO:0000256" key="6">
    <source>
        <dbReference type="SAM" id="SignalP"/>
    </source>
</evidence>
<dbReference type="Pfam" id="PF16361">
    <property type="entry name" value="Peptidase_S8_N"/>
    <property type="match status" value="1"/>
</dbReference>
<dbReference type="Gene3D" id="3.40.50.200">
    <property type="entry name" value="Peptidase S8/S53 domain"/>
    <property type="match status" value="1"/>
</dbReference>
<keyword evidence="3 5" id="KW-0378">Hydrolase</keyword>
<dbReference type="PANTHER" id="PTHR43399:SF4">
    <property type="entry name" value="CELL WALL-ASSOCIATED PROTEASE"/>
    <property type="match status" value="1"/>
</dbReference>
<comment type="caution">
    <text evidence="9">The sequence shown here is derived from an EMBL/GenBank/DDBJ whole genome shotgun (WGS) entry which is preliminary data.</text>
</comment>
<dbReference type="InterPro" id="IPR013783">
    <property type="entry name" value="Ig-like_fold"/>
</dbReference>
<keyword evidence="4 5" id="KW-0720">Serine protease</keyword>
<dbReference type="InterPro" id="IPR036852">
    <property type="entry name" value="Peptidase_S8/S53_dom_sf"/>
</dbReference>
<keyword evidence="10" id="KW-1185">Reference proteome</keyword>
<dbReference type="GeneID" id="84575641"/>
<gene>
    <name evidence="9" type="ORF">GCWU000325_00360</name>
</gene>
<feature type="active site" description="Charge relay system" evidence="5">
    <location>
        <position position="473"/>
    </location>
</feature>
<dbReference type="InterPro" id="IPR000209">
    <property type="entry name" value="Peptidase_S8/S53_dom"/>
</dbReference>
<dbReference type="STRING" id="626522.GCWU000325_00360"/>
<accession>C9LDT8</accession>
<dbReference type="HOGENOM" id="CLU_014786_0_0_10"/>
<proteinExistence type="inferred from homology"/>
<dbReference type="EMBL" id="ACIJ02000007">
    <property type="protein sequence ID" value="EEX72699.1"/>
    <property type="molecule type" value="Genomic_DNA"/>
</dbReference>
<evidence type="ECO:0000256" key="5">
    <source>
        <dbReference type="PROSITE-ProRule" id="PRU01240"/>
    </source>
</evidence>
<name>C9LDT8_9BACT</name>
<keyword evidence="6" id="KW-0732">Signal</keyword>
<feature type="domain" description="Subtilase N-terminal" evidence="8">
    <location>
        <begin position="79"/>
        <end position="184"/>
    </location>
</feature>
<dbReference type="Pfam" id="PF00082">
    <property type="entry name" value="Peptidase_S8"/>
    <property type="match status" value="1"/>
</dbReference>
<feature type="signal peptide" evidence="6">
    <location>
        <begin position="1"/>
        <end position="20"/>
    </location>
</feature>
<dbReference type="InterPro" id="IPR032304">
    <property type="entry name" value="Peptidase_S8_N"/>
</dbReference>
<dbReference type="PROSITE" id="PS00137">
    <property type="entry name" value="SUBTILASE_HIS"/>
    <property type="match status" value="1"/>
</dbReference>
<organism evidence="9 10">
    <name type="scientific">Alloprevotella tannerae ATCC 51259</name>
    <dbReference type="NCBI Taxonomy" id="626522"/>
    <lineage>
        <taxon>Bacteria</taxon>
        <taxon>Pseudomonadati</taxon>
        <taxon>Bacteroidota</taxon>
        <taxon>Bacteroidia</taxon>
        <taxon>Bacteroidales</taxon>
        <taxon>Prevotellaceae</taxon>
        <taxon>Alloprevotella</taxon>
    </lineage>
</organism>
<feature type="active site" description="Charge relay system" evidence="5">
    <location>
        <position position="218"/>
    </location>
</feature>
<dbReference type="PROSITE" id="PS00138">
    <property type="entry name" value="SUBTILASE_SER"/>
    <property type="match status" value="1"/>
</dbReference>
<dbReference type="GO" id="GO:0004252">
    <property type="term" value="F:serine-type endopeptidase activity"/>
    <property type="evidence" value="ECO:0007669"/>
    <property type="project" value="UniProtKB-UniRule"/>
</dbReference>
<dbReference type="InterPro" id="IPR051048">
    <property type="entry name" value="Peptidase_S8/S53_subtilisin"/>
</dbReference>
<evidence type="ECO:0000313" key="9">
    <source>
        <dbReference type="EMBL" id="EEX72699.1"/>
    </source>
</evidence>
<comment type="similarity">
    <text evidence="1 5">Belongs to the peptidase S8 family.</text>
</comment>
<feature type="active site" description="Charge relay system" evidence="5">
    <location>
        <position position="279"/>
    </location>
</feature>
<dbReference type="InterPro" id="IPR023828">
    <property type="entry name" value="Peptidase_S8_Ser-AS"/>
</dbReference>
<dbReference type="EC" id="3.4.21.-" evidence="9"/>
<dbReference type="RefSeq" id="WP_006254136.1">
    <property type="nucleotide sequence ID" value="NZ_GG700642.1"/>
</dbReference>
<dbReference type="Gene3D" id="2.60.40.10">
    <property type="entry name" value="Immunoglobulins"/>
    <property type="match status" value="2"/>
</dbReference>
<evidence type="ECO:0000256" key="2">
    <source>
        <dbReference type="ARBA" id="ARBA00022670"/>
    </source>
</evidence>